<comment type="caution">
    <text evidence="1">The sequence shown here is derived from an EMBL/GenBank/DDBJ whole genome shotgun (WGS) entry which is preliminary data.</text>
</comment>
<dbReference type="EMBL" id="BGPR01000149">
    <property type="protein sequence ID" value="GBL99644.1"/>
    <property type="molecule type" value="Genomic_DNA"/>
</dbReference>
<reference evidence="1 2" key="1">
    <citation type="journal article" date="2019" name="Sci. Rep.">
        <title>Orb-weaving spider Araneus ventricosus genome elucidates the spidroin gene catalogue.</title>
        <authorList>
            <person name="Kono N."/>
            <person name="Nakamura H."/>
            <person name="Ohtoshi R."/>
            <person name="Moran D.A.P."/>
            <person name="Shinohara A."/>
            <person name="Yoshida Y."/>
            <person name="Fujiwara M."/>
            <person name="Mori M."/>
            <person name="Tomita M."/>
            <person name="Arakawa K."/>
        </authorList>
    </citation>
    <scope>NUCLEOTIDE SEQUENCE [LARGE SCALE GENOMIC DNA]</scope>
</reference>
<keyword evidence="2" id="KW-1185">Reference proteome</keyword>
<name>A0A4Y2C8I7_ARAVE</name>
<dbReference type="Proteomes" id="UP000499080">
    <property type="component" value="Unassembled WGS sequence"/>
</dbReference>
<evidence type="ECO:0000313" key="2">
    <source>
        <dbReference type="Proteomes" id="UP000499080"/>
    </source>
</evidence>
<proteinExistence type="predicted"/>
<evidence type="ECO:0008006" key="3">
    <source>
        <dbReference type="Google" id="ProtNLM"/>
    </source>
</evidence>
<accession>A0A4Y2C8I7</accession>
<dbReference type="AlphaFoldDB" id="A0A4Y2C8I7"/>
<evidence type="ECO:0000313" key="1">
    <source>
        <dbReference type="EMBL" id="GBL99644.1"/>
    </source>
</evidence>
<sequence length="112" mass="12662">MHVRLFIYDKLSGIIFFVDSGEAVSWFLKRLASTSENGSQIRTLGLKQLELDFGLRSRFSFRFIIAENSHPIIGEDFLECFGLIVDVKNRRLIHNLTTLVSDGISCPGPTLD</sequence>
<gene>
    <name evidence="1" type="ORF">AVEN_68892_1</name>
</gene>
<protein>
    <recommendedName>
        <fullName evidence="3">Peptidase A2 domain-containing protein</fullName>
    </recommendedName>
</protein>
<organism evidence="1 2">
    <name type="scientific">Araneus ventricosus</name>
    <name type="common">Orbweaver spider</name>
    <name type="synonym">Epeira ventricosa</name>
    <dbReference type="NCBI Taxonomy" id="182803"/>
    <lineage>
        <taxon>Eukaryota</taxon>
        <taxon>Metazoa</taxon>
        <taxon>Ecdysozoa</taxon>
        <taxon>Arthropoda</taxon>
        <taxon>Chelicerata</taxon>
        <taxon>Arachnida</taxon>
        <taxon>Araneae</taxon>
        <taxon>Araneomorphae</taxon>
        <taxon>Entelegynae</taxon>
        <taxon>Araneoidea</taxon>
        <taxon>Araneidae</taxon>
        <taxon>Araneus</taxon>
    </lineage>
</organism>